<sequence length="139" mass="16314">MNNLKDLVDYDVNYSIVWNNIFLRNVILKHILKFIEYSFVDLNKSQYDQFKDKSYITTLSWNGDPLPDKNEFPPFLTILNLFYCYKKLTPTTLPNTITTLTFGYEFNKVILLDTLPNSLTTLTFGQRFNKVVQPGTLPR</sequence>
<reference evidence="3" key="1">
    <citation type="journal article" date="2011" name="Genome Biol.">
        <title>Comparative genomics of the social amoebae Dictyostelium discoideum and Dictyostelium purpureum.</title>
        <authorList>
            <consortium name="US DOE Joint Genome Institute (JGI-PGF)"/>
            <person name="Sucgang R."/>
            <person name="Kuo A."/>
            <person name="Tian X."/>
            <person name="Salerno W."/>
            <person name="Parikh A."/>
            <person name="Feasley C.L."/>
            <person name="Dalin E."/>
            <person name="Tu H."/>
            <person name="Huang E."/>
            <person name="Barry K."/>
            <person name="Lindquist E."/>
            <person name="Shapiro H."/>
            <person name="Bruce D."/>
            <person name="Schmutz J."/>
            <person name="Salamov A."/>
            <person name="Fey P."/>
            <person name="Gaudet P."/>
            <person name="Anjard C."/>
            <person name="Babu M.M."/>
            <person name="Basu S."/>
            <person name="Bushmanova Y."/>
            <person name="van der Wel H."/>
            <person name="Katoh-Kurasawa M."/>
            <person name="Dinh C."/>
            <person name="Coutinho P.M."/>
            <person name="Saito T."/>
            <person name="Elias M."/>
            <person name="Schaap P."/>
            <person name="Kay R.R."/>
            <person name="Henrissat B."/>
            <person name="Eichinger L."/>
            <person name="Rivero F."/>
            <person name="Putnam N.H."/>
            <person name="West C.M."/>
            <person name="Loomis W.F."/>
            <person name="Chisholm R.L."/>
            <person name="Shaulsky G."/>
            <person name="Strassmann J.E."/>
            <person name="Queller D.C."/>
            <person name="Kuspa A."/>
            <person name="Grigoriev I.V."/>
        </authorList>
    </citation>
    <scope>NUCLEOTIDE SEQUENCE [LARGE SCALE GENOMIC DNA]</scope>
    <source>
        <strain evidence="3">QSDP1</strain>
    </source>
</reference>
<protein>
    <submittedName>
        <fullName evidence="2">Uncharacterized protein</fullName>
    </submittedName>
</protein>
<dbReference type="OrthoDB" id="439743at2759"/>
<dbReference type="Pfam" id="PF05725">
    <property type="entry name" value="FNIP"/>
    <property type="match status" value="2"/>
</dbReference>
<dbReference type="PANTHER" id="PTHR32134">
    <property type="entry name" value="FNIP REPEAT-CONTAINING PROTEIN"/>
    <property type="match status" value="1"/>
</dbReference>
<proteinExistence type="predicted"/>
<keyword evidence="1" id="KW-0677">Repeat</keyword>
<dbReference type="AlphaFoldDB" id="F0ZZG8"/>
<dbReference type="PANTHER" id="PTHR32134:SF169">
    <property type="entry name" value="FNIP REPEAT-CONTAINING PROTEIN-RELATED"/>
    <property type="match status" value="1"/>
</dbReference>
<evidence type="ECO:0000256" key="1">
    <source>
        <dbReference type="ARBA" id="ARBA00022737"/>
    </source>
</evidence>
<accession>F0ZZG8</accession>
<name>F0ZZG8_DICPU</name>
<gene>
    <name evidence="2" type="ORF">DICPUDRAFT_83415</name>
</gene>
<dbReference type="VEuPathDB" id="AmoebaDB:DICPUDRAFT_83415"/>
<dbReference type="KEGG" id="dpp:DICPUDRAFT_83415"/>
<dbReference type="InterPro" id="IPR051251">
    <property type="entry name" value="STK_FNIP-Repeat"/>
</dbReference>
<dbReference type="InterPro" id="IPR008615">
    <property type="entry name" value="FNIP"/>
</dbReference>
<dbReference type="InParanoid" id="F0ZZG8"/>
<dbReference type="RefSeq" id="XP_003292811.1">
    <property type="nucleotide sequence ID" value="XM_003292763.1"/>
</dbReference>
<evidence type="ECO:0000313" key="3">
    <source>
        <dbReference type="Proteomes" id="UP000001064"/>
    </source>
</evidence>
<keyword evidence="3" id="KW-1185">Reference proteome</keyword>
<dbReference type="Proteomes" id="UP000001064">
    <property type="component" value="Unassembled WGS sequence"/>
</dbReference>
<dbReference type="GeneID" id="10508915"/>
<organism evidence="2 3">
    <name type="scientific">Dictyostelium purpureum</name>
    <name type="common">Slime mold</name>
    <dbReference type="NCBI Taxonomy" id="5786"/>
    <lineage>
        <taxon>Eukaryota</taxon>
        <taxon>Amoebozoa</taxon>
        <taxon>Evosea</taxon>
        <taxon>Eumycetozoa</taxon>
        <taxon>Dictyostelia</taxon>
        <taxon>Dictyosteliales</taxon>
        <taxon>Dictyosteliaceae</taxon>
        <taxon>Dictyostelium</taxon>
    </lineage>
</organism>
<dbReference type="EMBL" id="GL871310">
    <property type="protein sequence ID" value="EGC30662.1"/>
    <property type="molecule type" value="Genomic_DNA"/>
</dbReference>
<evidence type="ECO:0000313" key="2">
    <source>
        <dbReference type="EMBL" id="EGC30662.1"/>
    </source>
</evidence>